<reference evidence="1" key="1">
    <citation type="submission" date="2022-12" db="EMBL/GenBank/DDBJ databases">
        <authorList>
            <person name="Krivoruchko A.V."/>
            <person name="Elkin A."/>
        </authorList>
    </citation>
    <scope>NUCLEOTIDE SEQUENCE</scope>
    <source>
        <strain evidence="1">IEGM 249</strain>
    </source>
</reference>
<accession>A0ABT4NU83</accession>
<dbReference type="Proteomes" id="UP001066327">
    <property type="component" value="Unassembled WGS sequence"/>
</dbReference>
<sequence>MAGQHLGPVAQAKVQQHISASMATEFDPAVGGQKQCAVVFYTDPEAVPTVSIAFDEENGARWTRTDDGQLARVP</sequence>
<proteinExistence type="predicted"/>
<dbReference type="EMBL" id="JAPWIS010000039">
    <property type="protein sequence ID" value="MCZ4589992.1"/>
    <property type="molecule type" value="Genomic_DNA"/>
</dbReference>
<evidence type="ECO:0000313" key="1">
    <source>
        <dbReference type="EMBL" id="MCZ4589992.1"/>
    </source>
</evidence>
<keyword evidence="2" id="KW-1185">Reference proteome</keyword>
<organism evidence="1 2">
    <name type="scientific">Rhodococcus opacus</name>
    <name type="common">Nocardia opaca</name>
    <dbReference type="NCBI Taxonomy" id="37919"/>
    <lineage>
        <taxon>Bacteria</taxon>
        <taxon>Bacillati</taxon>
        <taxon>Actinomycetota</taxon>
        <taxon>Actinomycetes</taxon>
        <taxon>Mycobacteriales</taxon>
        <taxon>Nocardiaceae</taxon>
        <taxon>Rhodococcus</taxon>
    </lineage>
</organism>
<comment type="caution">
    <text evidence="1">The sequence shown here is derived from an EMBL/GenBank/DDBJ whole genome shotgun (WGS) entry which is preliminary data.</text>
</comment>
<name>A0ABT4NU83_RHOOP</name>
<evidence type="ECO:0000313" key="2">
    <source>
        <dbReference type="Proteomes" id="UP001066327"/>
    </source>
</evidence>
<dbReference type="RefSeq" id="WP_269592743.1">
    <property type="nucleotide sequence ID" value="NZ_JAPWIS010000039.1"/>
</dbReference>
<protein>
    <submittedName>
        <fullName evidence="1">Uncharacterized protein</fullName>
    </submittedName>
</protein>
<gene>
    <name evidence="1" type="ORF">O4328_41270</name>
</gene>